<accession>A0A9N9RLG0</accession>
<name>A0A9N9RLG0_9DIPT</name>
<reference evidence="3" key="2">
    <citation type="submission" date="2022-10" db="EMBL/GenBank/DDBJ databases">
        <authorList>
            <consortium name="ENA_rothamsted_submissions"/>
            <consortium name="culmorum"/>
            <person name="King R."/>
        </authorList>
    </citation>
    <scope>NUCLEOTIDE SEQUENCE</scope>
</reference>
<feature type="chain" id="PRO_5040507904" evidence="2">
    <location>
        <begin position="25"/>
        <end position="80"/>
    </location>
</feature>
<feature type="compositionally biased region" description="Polar residues" evidence="1">
    <location>
        <begin position="52"/>
        <end position="63"/>
    </location>
</feature>
<gene>
    <name evidence="3" type="ORF">CHIRRI_LOCUS2372</name>
</gene>
<keyword evidence="2" id="KW-0732">Signal</keyword>
<organism evidence="3 4">
    <name type="scientific">Chironomus riparius</name>
    <dbReference type="NCBI Taxonomy" id="315576"/>
    <lineage>
        <taxon>Eukaryota</taxon>
        <taxon>Metazoa</taxon>
        <taxon>Ecdysozoa</taxon>
        <taxon>Arthropoda</taxon>
        <taxon>Hexapoda</taxon>
        <taxon>Insecta</taxon>
        <taxon>Pterygota</taxon>
        <taxon>Neoptera</taxon>
        <taxon>Endopterygota</taxon>
        <taxon>Diptera</taxon>
        <taxon>Nematocera</taxon>
        <taxon>Chironomoidea</taxon>
        <taxon>Chironomidae</taxon>
        <taxon>Chironominae</taxon>
        <taxon>Chironomus</taxon>
    </lineage>
</organism>
<proteinExistence type="predicted"/>
<evidence type="ECO:0000256" key="1">
    <source>
        <dbReference type="SAM" id="MobiDB-lite"/>
    </source>
</evidence>
<evidence type="ECO:0000256" key="2">
    <source>
        <dbReference type="SAM" id="SignalP"/>
    </source>
</evidence>
<evidence type="ECO:0000313" key="3">
    <source>
        <dbReference type="EMBL" id="CAG9799405.1"/>
    </source>
</evidence>
<feature type="region of interest" description="Disordered" evidence="1">
    <location>
        <begin position="39"/>
        <end position="80"/>
    </location>
</feature>
<dbReference type="EMBL" id="OU895877">
    <property type="protein sequence ID" value="CAG9799405.1"/>
    <property type="molecule type" value="Genomic_DNA"/>
</dbReference>
<dbReference type="Proteomes" id="UP001153620">
    <property type="component" value="Chromosome 1"/>
</dbReference>
<reference evidence="3" key="1">
    <citation type="submission" date="2022-01" db="EMBL/GenBank/DDBJ databases">
        <authorList>
            <person name="King R."/>
        </authorList>
    </citation>
    <scope>NUCLEOTIDE SEQUENCE</scope>
</reference>
<evidence type="ECO:0000313" key="4">
    <source>
        <dbReference type="Proteomes" id="UP001153620"/>
    </source>
</evidence>
<keyword evidence="4" id="KW-1185">Reference proteome</keyword>
<protein>
    <submittedName>
        <fullName evidence="3">Uncharacterized protein</fullName>
    </submittedName>
</protein>
<feature type="signal peptide" evidence="2">
    <location>
        <begin position="1"/>
        <end position="24"/>
    </location>
</feature>
<dbReference type="AlphaFoldDB" id="A0A9N9RLG0"/>
<sequence>MKFYYLIFIFLTSAAVWKIGLSLAIEGETEHSNIVKRAAQFPGSPPQDHKNTGNTYLNQTSNVGEGRNDGLLPRGMSVRT</sequence>